<gene>
    <name evidence="13" type="primary">cydB</name>
    <name evidence="13" type="ORF">CFBP5506_16325</name>
</gene>
<evidence type="ECO:0000256" key="2">
    <source>
        <dbReference type="ARBA" id="ARBA00007543"/>
    </source>
</evidence>
<dbReference type="GO" id="GO:0005886">
    <property type="term" value="C:plasma membrane"/>
    <property type="evidence" value="ECO:0007669"/>
    <property type="project" value="UniProtKB-SubCell"/>
</dbReference>
<feature type="transmembrane region" description="Helical" evidence="12">
    <location>
        <begin position="90"/>
        <end position="107"/>
    </location>
</feature>
<name>A0AAF0GYR2_AGRTU</name>
<protein>
    <submittedName>
        <fullName evidence="13">Cytochrome d ubiquinol oxidase subunit II</fullName>
    </submittedName>
</protein>
<keyword evidence="9 12" id="KW-1133">Transmembrane helix</keyword>
<evidence type="ECO:0000313" key="13">
    <source>
        <dbReference type="EMBL" id="WGM61231.1"/>
    </source>
</evidence>
<keyword evidence="7" id="KW-0479">Metal-binding</keyword>
<keyword evidence="10" id="KW-0408">Iron</keyword>
<evidence type="ECO:0000256" key="6">
    <source>
        <dbReference type="ARBA" id="ARBA00022692"/>
    </source>
</evidence>
<keyword evidence="8" id="KW-0249">Electron transport</keyword>
<comment type="similarity">
    <text evidence="2">Belongs to the cytochrome ubiquinol oxidase subunit 2 family.</text>
</comment>
<sequence length="385" mass="42012">MILHQLIDYEILRVIWWLLLGVVLIGFAVTGGFDLGTGALLPFVAKTDIERRVVINSIGPVWEGNQVWLILGGGAIFAAWPPLYAVSFSGFYLAMFATLFALILRPVGFKYRSKRESTAWRSAWDWALFIGGFVPALIFGVAIGNVLQGVPFHLNDDLRIFYDGTTLFELLNPYAILCGLVSVAMLVMHGAAWLVLKTDGPVAARARGFGSIAAVATTVLFALGGVFLWLGIDGYRFTSEVVTDGPSNPLSKTVEVAGGVWFANYAAHPWMMLAPALGLVFPLVAFVLLRARREVLALLSSSLAIFGVISTVGLTMFPFILPSSVDPKSSLTVWDASSSHMTLFIMLVVALIFIPIIVAYTSWVYRVLWGKVDEKAIRDDSGHAY</sequence>
<dbReference type="Proteomes" id="UP000305410">
    <property type="component" value="Chromosome Linear"/>
</dbReference>
<dbReference type="NCBIfam" id="TIGR00203">
    <property type="entry name" value="cydB"/>
    <property type="match status" value="1"/>
</dbReference>
<evidence type="ECO:0000256" key="8">
    <source>
        <dbReference type="ARBA" id="ARBA00022982"/>
    </source>
</evidence>
<dbReference type="PANTHER" id="PTHR43141:SF5">
    <property type="entry name" value="CYTOCHROME BD-I UBIQUINOL OXIDASE SUBUNIT 2"/>
    <property type="match status" value="1"/>
</dbReference>
<keyword evidence="3" id="KW-0813">Transport</keyword>
<evidence type="ECO:0000256" key="4">
    <source>
        <dbReference type="ARBA" id="ARBA00022475"/>
    </source>
</evidence>
<feature type="transmembrane region" description="Helical" evidence="12">
    <location>
        <begin position="15"/>
        <end position="45"/>
    </location>
</feature>
<evidence type="ECO:0000256" key="5">
    <source>
        <dbReference type="ARBA" id="ARBA00022617"/>
    </source>
</evidence>
<reference evidence="13" key="1">
    <citation type="submission" date="2019-04" db="EMBL/GenBank/DDBJ databases">
        <authorList>
            <person name="Chiang H.-Y."/>
            <person name="Huang Y.-Y."/>
            <person name="Chou L."/>
            <person name="Lai E.-M."/>
            <person name="Kuo C.-H."/>
        </authorList>
    </citation>
    <scope>NUCLEOTIDE SEQUENCE</scope>
    <source>
        <strain evidence="13">CFBP5506</strain>
    </source>
</reference>
<dbReference type="PIRSF" id="PIRSF000267">
    <property type="entry name" value="Cyt_oxidse_sub2"/>
    <property type="match status" value="1"/>
</dbReference>
<feature type="transmembrane region" description="Helical" evidence="12">
    <location>
        <begin position="128"/>
        <end position="154"/>
    </location>
</feature>
<dbReference type="AlphaFoldDB" id="A0AAF0GYR2"/>
<dbReference type="Pfam" id="PF02322">
    <property type="entry name" value="Cyt_bd_oxida_II"/>
    <property type="match status" value="1"/>
</dbReference>
<dbReference type="EMBL" id="CP122963">
    <property type="protein sequence ID" value="WGM61231.1"/>
    <property type="molecule type" value="Genomic_DNA"/>
</dbReference>
<dbReference type="GO" id="GO:0009055">
    <property type="term" value="F:electron transfer activity"/>
    <property type="evidence" value="ECO:0007669"/>
    <property type="project" value="TreeGrafter"/>
</dbReference>
<dbReference type="GO" id="GO:0019646">
    <property type="term" value="P:aerobic electron transport chain"/>
    <property type="evidence" value="ECO:0007669"/>
    <property type="project" value="TreeGrafter"/>
</dbReference>
<keyword evidence="6 12" id="KW-0812">Transmembrane</keyword>
<feature type="transmembrane region" description="Helical" evidence="12">
    <location>
        <begin position="270"/>
        <end position="289"/>
    </location>
</feature>
<keyword evidence="4" id="KW-1003">Cell membrane</keyword>
<dbReference type="RefSeq" id="WP_080794388.1">
    <property type="nucleotide sequence ID" value="NZ_CP122963.1"/>
</dbReference>
<feature type="transmembrane region" description="Helical" evidence="12">
    <location>
        <begin position="208"/>
        <end position="232"/>
    </location>
</feature>
<dbReference type="GO" id="GO:0070069">
    <property type="term" value="C:cytochrome complex"/>
    <property type="evidence" value="ECO:0007669"/>
    <property type="project" value="TreeGrafter"/>
</dbReference>
<dbReference type="InterPro" id="IPR003317">
    <property type="entry name" value="Cyt-d_oxidase_su2"/>
</dbReference>
<evidence type="ECO:0000256" key="9">
    <source>
        <dbReference type="ARBA" id="ARBA00022989"/>
    </source>
</evidence>
<feature type="transmembrane region" description="Helical" evidence="12">
    <location>
        <begin position="174"/>
        <end position="196"/>
    </location>
</feature>
<reference evidence="13" key="2">
    <citation type="submission" date="2023-04" db="EMBL/GenBank/DDBJ databases">
        <title>Complete genome sequence of Agrobacterium salinitolerans CFBP5506.</title>
        <authorList>
            <person name="Yen H.-C."/>
            <person name="Yan X.-H."/>
            <person name="Lai E.-M."/>
            <person name="Kuo C.-H."/>
        </authorList>
    </citation>
    <scope>NUCLEOTIDE SEQUENCE</scope>
    <source>
        <strain evidence="13">CFBP5506</strain>
    </source>
</reference>
<accession>A0AAF0GYR2</accession>
<feature type="transmembrane region" description="Helical" evidence="12">
    <location>
        <begin position="341"/>
        <end position="365"/>
    </location>
</feature>
<evidence type="ECO:0000256" key="12">
    <source>
        <dbReference type="SAM" id="Phobius"/>
    </source>
</evidence>
<keyword evidence="5" id="KW-0349">Heme</keyword>
<evidence type="ECO:0000256" key="3">
    <source>
        <dbReference type="ARBA" id="ARBA00022448"/>
    </source>
</evidence>
<dbReference type="GO" id="GO:0046872">
    <property type="term" value="F:metal ion binding"/>
    <property type="evidence" value="ECO:0007669"/>
    <property type="project" value="UniProtKB-KW"/>
</dbReference>
<feature type="transmembrane region" description="Helical" evidence="12">
    <location>
        <begin position="296"/>
        <end position="321"/>
    </location>
</feature>
<proteinExistence type="inferred from homology"/>
<evidence type="ECO:0000256" key="10">
    <source>
        <dbReference type="ARBA" id="ARBA00023004"/>
    </source>
</evidence>
<evidence type="ECO:0000256" key="7">
    <source>
        <dbReference type="ARBA" id="ARBA00022723"/>
    </source>
</evidence>
<dbReference type="GO" id="GO:0016682">
    <property type="term" value="F:oxidoreductase activity, acting on diphenols and related substances as donors, oxygen as acceptor"/>
    <property type="evidence" value="ECO:0007669"/>
    <property type="project" value="TreeGrafter"/>
</dbReference>
<organism evidence="13 14">
    <name type="scientific">Agrobacterium tumefaciens</name>
    <dbReference type="NCBI Taxonomy" id="358"/>
    <lineage>
        <taxon>Bacteria</taxon>
        <taxon>Pseudomonadati</taxon>
        <taxon>Pseudomonadota</taxon>
        <taxon>Alphaproteobacteria</taxon>
        <taxon>Hyphomicrobiales</taxon>
        <taxon>Rhizobiaceae</taxon>
        <taxon>Rhizobium/Agrobacterium group</taxon>
        <taxon>Agrobacterium</taxon>
        <taxon>Agrobacterium tumefaciens complex</taxon>
    </lineage>
</organism>
<evidence type="ECO:0000256" key="1">
    <source>
        <dbReference type="ARBA" id="ARBA00004651"/>
    </source>
</evidence>
<keyword evidence="11 12" id="KW-0472">Membrane</keyword>
<dbReference type="PANTHER" id="PTHR43141">
    <property type="entry name" value="CYTOCHROME BD2 SUBUNIT II"/>
    <property type="match status" value="1"/>
</dbReference>
<comment type="subcellular location">
    <subcellularLocation>
        <location evidence="1">Cell membrane</location>
        <topology evidence="1">Multi-pass membrane protein</topology>
    </subcellularLocation>
</comment>
<evidence type="ECO:0000313" key="14">
    <source>
        <dbReference type="Proteomes" id="UP000305410"/>
    </source>
</evidence>
<evidence type="ECO:0000256" key="11">
    <source>
        <dbReference type="ARBA" id="ARBA00023136"/>
    </source>
</evidence>